<gene>
    <name evidence="2" type="ORF">DL346_20065</name>
</gene>
<evidence type="ECO:0000313" key="2">
    <source>
        <dbReference type="EMBL" id="RAP74379.1"/>
    </source>
</evidence>
<keyword evidence="3" id="KW-1185">Reference proteome</keyword>
<proteinExistence type="predicted"/>
<dbReference type="OrthoDB" id="1441380at1239"/>
<organism evidence="2 3">
    <name type="scientific">Paenibacillus montanisoli</name>
    <dbReference type="NCBI Taxonomy" id="2081970"/>
    <lineage>
        <taxon>Bacteria</taxon>
        <taxon>Bacillati</taxon>
        <taxon>Bacillota</taxon>
        <taxon>Bacilli</taxon>
        <taxon>Bacillales</taxon>
        <taxon>Paenibacillaceae</taxon>
        <taxon>Paenibacillus</taxon>
    </lineage>
</organism>
<evidence type="ECO:0000256" key="1">
    <source>
        <dbReference type="SAM" id="Phobius"/>
    </source>
</evidence>
<dbReference type="AlphaFoldDB" id="A0A328TV17"/>
<name>A0A328TV17_9BACL</name>
<dbReference type="RefSeq" id="WP_112884168.1">
    <property type="nucleotide sequence ID" value="NZ_QLUW01000004.1"/>
</dbReference>
<dbReference type="EMBL" id="QLUW01000004">
    <property type="protein sequence ID" value="RAP74379.1"/>
    <property type="molecule type" value="Genomic_DNA"/>
</dbReference>
<keyword evidence="1" id="KW-0812">Transmembrane</keyword>
<comment type="caution">
    <text evidence="2">The sequence shown here is derived from an EMBL/GenBank/DDBJ whole genome shotgun (WGS) entry which is preliminary data.</text>
</comment>
<reference evidence="2 3" key="1">
    <citation type="submission" date="2018-06" db="EMBL/GenBank/DDBJ databases">
        <title>Paenibacillus montanisoli sp. nov., isolated from mountain area soil.</title>
        <authorList>
            <person name="Wu M."/>
        </authorList>
    </citation>
    <scope>NUCLEOTIDE SEQUENCE [LARGE SCALE GENOMIC DNA]</scope>
    <source>
        <strain evidence="2 3">RA17</strain>
    </source>
</reference>
<dbReference type="Proteomes" id="UP000249260">
    <property type="component" value="Unassembled WGS sequence"/>
</dbReference>
<protein>
    <submittedName>
        <fullName evidence="2">Uncharacterized protein</fullName>
    </submittedName>
</protein>
<keyword evidence="1" id="KW-1133">Transmembrane helix</keyword>
<evidence type="ECO:0000313" key="3">
    <source>
        <dbReference type="Proteomes" id="UP000249260"/>
    </source>
</evidence>
<keyword evidence="1" id="KW-0472">Membrane</keyword>
<feature type="transmembrane region" description="Helical" evidence="1">
    <location>
        <begin position="7"/>
        <end position="26"/>
    </location>
</feature>
<accession>A0A328TV17</accession>
<sequence>MKSTIKTWSIVILTILGGFQVLSWVINVAPKIDALYDSSANYEMRQNKYEDIAERAYKTGRLWGRAAAEGYELSGQNVDERRAAAAKILSSRSFDNYCWGADDCGDLPTNDQISTIFGTVEFGSKNMPNYAFRSGFIDSYVENTE</sequence>